<dbReference type="GO" id="GO:0003824">
    <property type="term" value="F:catalytic activity"/>
    <property type="evidence" value="ECO:0007669"/>
    <property type="project" value="InterPro"/>
</dbReference>
<protein>
    <recommendedName>
        <fullName evidence="4">HpcH/HpaI aldolase/citrate lyase domain-containing protein</fullName>
    </recommendedName>
</protein>
<dbReference type="GO" id="GO:0000287">
    <property type="term" value="F:magnesium ion binding"/>
    <property type="evidence" value="ECO:0007669"/>
    <property type="project" value="TreeGrafter"/>
</dbReference>
<organism evidence="5">
    <name type="scientific">marine metagenome</name>
    <dbReference type="NCBI Taxonomy" id="408172"/>
    <lineage>
        <taxon>unclassified sequences</taxon>
        <taxon>metagenomes</taxon>
        <taxon>ecological metagenomes</taxon>
    </lineage>
</organism>
<feature type="non-terminal residue" evidence="5">
    <location>
        <position position="129"/>
    </location>
</feature>
<evidence type="ECO:0000256" key="3">
    <source>
        <dbReference type="ARBA" id="ARBA00022842"/>
    </source>
</evidence>
<dbReference type="PANTHER" id="PTHR32308">
    <property type="entry name" value="LYASE BETA SUBUNIT, PUTATIVE (AFU_ORTHOLOGUE AFUA_4G13030)-RELATED"/>
    <property type="match status" value="1"/>
</dbReference>
<dbReference type="SUPFAM" id="SSF51621">
    <property type="entry name" value="Phosphoenolpyruvate/pyruvate domain"/>
    <property type="match status" value="1"/>
</dbReference>
<dbReference type="EMBL" id="UINC01086395">
    <property type="protein sequence ID" value="SVC34809.1"/>
    <property type="molecule type" value="Genomic_DNA"/>
</dbReference>
<keyword evidence="2" id="KW-0479">Metal-binding</keyword>
<proteinExistence type="predicted"/>
<dbReference type="InterPro" id="IPR040442">
    <property type="entry name" value="Pyrv_kinase-like_dom_sf"/>
</dbReference>
<evidence type="ECO:0000256" key="1">
    <source>
        <dbReference type="ARBA" id="ARBA00001946"/>
    </source>
</evidence>
<comment type="cofactor">
    <cofactor evidence="1">
        <name>Mg(2+)</name>
        <dbReference type="ChEBI" id="CHEBI:18420"/>
    </cofactor>
</comment>
<dbReference type="GO" id="GO:0006107">
    <property type="term" value="P:oxaloacetate metabolic process"/>
    <property type="evidence" value="ECO:0007669"/>
    <property type="project" value="TreeGrafter"/>
</dbReference>
<evidence type="ECO:0000313" key="5">
    <source>
        <dbReference type="EMBL" id="SVC34809.1"/>
    </source>
</evidence>
<dbReference type="Pfam" id="PF03328">
    <property type="entry name" value="HpcH_HpaI"/>
    <property type="match status" value="1"/>
</dbReference>
<dbReference type="InterPro" id="IPR015813">
    <property type="entry name" value="Pyrv/PenolPyrv_kinase-like_dom"/>
</dbReference>
<reference evidence="5" key="1">
    <citation type="submission" date="2018-05" db="EMBL/GenBank/DDBJ databases">
        <authorList>
            <person name="Lanie J.A."/>
            <person name="Ng W.-L."/>
            <person name="Kazmierczak K.M."/>
            <person name="Andrzejewski T.M."/>
            <person name="Davidsen T.M."/>
            <person name="Wayne K.J."/>
            <person name="Tettelin H."/>
            <person name="Glass J.I."/>
            <person name="Rusch D."/>
            <person name="Podicherti R."/>
            <person name="Tsui H.-C.T."/>
            <person name="Winkler M.E."/>
        </authorList>
    </citation>
    <scope>NUCLEOTIDE SEQUENCE</scope>
</reference>
<accession>A0A382LDS8</accession>
<dbReference type="PANTHER" id="PTHR32308:SF0">
    <property type="entry name" value="HPCH_HPAI ALDOLASE_CITRATE LYASE DOMAIN-CONTAINING PROTEIN"/>
    <property type="match status" value="1"/>
</dbReference>
<feature type="domain" description="HpcH/HpaI aldolase/citrate lyase" evidence="4">
    <location>
        <begin position="25"/>
        <end position="121"/>
    </location>
</feature>
<name>A0A382LDS8_9ZZZZ</name>
<gene>
    <name evidence="5" type="ORF">METZ01_LOCUS287663</name>
</gene>
<dbReference type="Gene3D" id="3.20.20.60">
    <property type="entry name" value="Phosphoenolpyruvate-binding domains"/>
    <property type="match status" value="1"/>
</dbReference>
<dbReference type="AlphaFoldDB" id="A0A382LDS8"/>
<evidence type="ECO:0000256" key="2">
    <source>
        <dbReference type="ARBA" id="ARBA00022723"/>
    </source>
</evidence>
<sequence length="129" mass="15023">MPLTHPRATLRFVKKFDAAGVMSILDLEDSAQDPFDEEKTKDLKINARNNFFELVNSKKWNGDEFVNPIYVRVNSRSTEFFAEDIKTILKIFRTGFPISGIFLPKVESYEQVKETYSLLNDQKNLNNKR</sequence>
<keyword evidence="3" id="KW-0460">Magnesium</keyword>
<evidence type="ECO:0000259" key="4">
    <source>
        <dbReference type="Pfam" id="PF03328"/>
    </source>
</evidence>
<dbReference type="InterPro" id="IPR005000">
    <property type="entry name" value="Aldolase/citrate-lyase_domain"/>
</dbReference>